<sequence length="191" mass="21104">MSKWKTADELARSYGVQECEGEYQYAWFCQDDYSYLFLTQEHYRLCLATKNNPPGESVTLTDSIPLSAPALESKELAVTTATDATALVRGGLKFDGDKVRFELLWEGMPRALNGIAAVLTFGAKKYAAHSWQTVPEAKARYLAAMLRHLNQIAQGEIYDAESGLPHIDHVACNALFLAELNRLDGTLAKAA</sequence>
<dbReference type="EMBL" id="AB983711">
    <property type="protein sequence ID" value="BAP34918.1"/>
    <property type="molecule type" value="Genomic_DNA"/>
</dbReference>
<name>A0A077KVP6_9CAUD</name>
<dbReference type="KEGG" id="vg:26644292"/>
<protein>
    <recommendedName>
        <fullName evidence="1">dATP/dGTP diphosphohydrolase N-terminal domain-containing protein</fullName>
    </recommendedName>
</protein>
<dbReference type="Proteomes" id="UP000203427">
    <property type="component" value="Segment"/>
</dbReference>
<dbReference type="InterPro" id="IPR044038">
    <property type="entry name" value="dATP/dGTP_diPOhydrolase_N"/>
</dbReference>
<evidence type="ECO:0000313" key="3">
    <source>
        <dbReference type="Proteomes" id="UP000203427"/>
    </source>
</evidence>
<evidence type="ECO:0000259" key="1">
    <source>
        <dbReference type="Pfam" id="PF18909"/>
    </source>
</evidence>
<organism evidence="2 3">
    <name type="scientific">Ralstonia phage RSJ5</name>
    <dbReference type="NCBI Taxonomy" id="1538364"/>
    <lineage>
        <taxon>Viruses</taxon>
        <taxon>Duplodnaviria</taxon>
        <taxon>Heunggongvirae</taxon>
        <taxon>Uroviricota</taxon>
        <taxon>Caudoviricetes</taxon>
        <taxon>Autographivirales</taxon>
        <taxon>Autonotataviridae</taxon>
        <taxon>Risjevirus</taxon>
        <taxon>Risjevirus RSJ5</taxon>
    </lineage>
</organism>
<keyword evidence="3" id="KW-1185">Reference proteome</keyword>
<reference evidence="2 3" key="1">
    <citation type="submission" date="2014-08" db="EMBL/GenBank/DDBJ databases">
        <title>Isolation and characterization of bacteriophages infecting R. solanacearum from Thailand.</title>
        <authorList>
            <person name="Narulita E."/>
            <person name="Kawasaki T."/>
            <person name="Fujie M."/>
            <person name="Yamada T."/>
        </authorList>
    </citation>
    <scope>NUCLEOTIDE SEQUENCE [LARGE SCALE GENOMIC DNA]</scope>
</reference>
<feature type="domain" description="dATP/dGTP diphosphohydrolase N-terminal" evidence="1">
    <location>
        <begin position="91"/>
        <end position="181"/>
    </location>
</feature>
<dbReference type="GeneID" id="26644292"/>
<dbReference type="RefSeq" id="YP_009218116.1">
    <property type="nucleotide sequence ID" value="NC_029007.1"/>
</dbReference>
<proteinExistence type="predicted"/>
<dbReference type="OrthoDB" id="10560at10239"/>
<accession>A0A077KVP6</accession>
<dbReference type="Pfam" id="PF18909">
    <property type="entry name" value="dGTP_diPhyd_N"/>
    <property type="match status" value="1"/>
</dbReference>
<evidence type="ECO:0000313" key="2">
    <source>
        <dbReference type="EMBL" id="BAP34918.1"/>
    </source>
</evidence>